<evidence type="ECO:0000256" key="1">
    <source>
        <dbReference type="SAM" id="Phobius"/>
    </source>
</evidence>
<reference evidence="2" key="2">
    <citation type="submission" date="2021-01" db="EMBL/GenBank/DDBJ databases">
        <authorList>
            <person name="Schikora-Tamarit M.A."/>
        </authorList>
    </citation>
    <scope>NUCLEOTIDE SEQUENCE</scope>
    <source>
        <strain evidence="2">CBS2887</strain>
    </source>
</reference>
<dbReference type="Proteomes" id="UP000774326">
    <property type="component" value="Unassembled WGS sequence"/>
</dbReference>
<feature type="transmembrane region" description="Helical" evidence="1">
    <location>
        <begin position="7"/>
        <end position="28"/>
    </location>
</feature>
<evidence type="ECO:0000313" key="2">
    <source>
        <dbReference type="EMBL" id="KAH3688848.1"/>
    </source>
</evidence>
<proteinExistence type="predicted"/>
<gene>
    <name evidence="2" type="ORF">WICPIJ_000154</name>
</gene>
<keyword evidence="1" id="KW-0472">Membrane</keyword>
<reference evidence="2" key="1">
    <citation type="journal article" date="2021" name="Open Biol.">
        <title>Shared evolutionary footprints suggest mitochondrial oxidative damage underlies multiple complex I losses in fungi.</title>
        <authorList>
            <person name="Schikora-Tamarit M.A."/>
            <person name="Marcet-Houben M."/>
            <person name="Nosek J."/>
            <person name="Gabaldon T."/>
        </authorList>
    </citation>
    <scope>NUCLEOTIDE SEQUENCE</scope>
    <source>
        <strain evidence="2">CBS2887</strain>
    </source>
</reference>
<protein>
    <submittedName>
        <fullName evidence="2">Uncharacterized protein</fullName>
    </submittedName>
</protein>
<accession>A0A9P8TR36</accession>
<keyword evidence="1" id="KW-0812">Transmembrane</keyword>
<feature type="transmembrane region" description="Helical" evidence="1">
    <location>
        <begin position="34"/>
        <end position="56"/>
    </location>
</feature>
<organism evidence="2 3">
    <name type="scientific">Wickerhamomyces pijperi</name>
    <name type="common">Yeast</name>
    <name type="synonym">Pichia pijperi</name>
    <dbReference type="NCBI Taxonomy" id="599730"/>
    <lineage>
        <taxon>Eukaryota</taxon>
        <taxon>Fungi</taxon>
        <taxon>Dikarya</taxon>
        <taxon>Ascomycota</taxon>
        <taxon>Saccharomycotina</taxon>
        <taxon>Saccharomycetes</taxon>
        <taxon>Phaffomycetales</taxon>
        <taxon>Wickerhamomycetaceae</taxon>
        <taxon>Wickerhamomyces</taxon>
    </lineage>
</organism>
<keyword evidence="1" id="KW-1133">Transmembrane helix</keyword>
<sequence>MCRGIRYFALSWSSPFSPLLTITLSISFPVSDEFGSTLVFSIAVVSAGSLSGVVVAEAFTSLVTLTSASLVSLTSSLFLGFPSSLFSFLSALPSPALLESALGSSATVPVPSPPSASTSISSGSVSSDFSLVFASTFSEI</sequence>
<dbReference type="AlphaFoldDB" id="A0A9P8TR36"/>
<keyword evidence="3" id="KW-1185">Reference proteome</keyword>
<feature type="transmembrane region" description="Helical" evidence="1">
    <location>
        <begin position="68"/>
        <end position="92"/>
    </location>
</feature>
<name>A0A9P8TR36_WICPI</name>
<evidence type="ECO:0000313" key="3">
    <source>
        <dbReference type="Proteomes" id="UP000774326"/>
    </source>
</evidence>
<comment type="caution">
    <text evidence="2">The sequence shown here is derived from an EMBL/GenBank/DDBJ whole genome shotgun (WGS) entry which is preliminary data.</text>
</comment>
<dbReference type="EMBL" id="JAEUBG010000104">
    <property type="protein sequence ID" value="KAH3688848.1"/>
    <property type="molecule type" value="Genomic_DNA"/>
</dbReference>